<keyword evidence="1" id="KW-1133">Transmembrane helix</keyword>
<evidence type="ECO:0000256" key="1">
    <source>
        <dbReference type="SAM" id="Phobius"/>
    </source>
</evidence>
<keyword evidence="1" id="KW-0812">Transmembrane</keyword>
<keyword evidence="1" id="KW-0472">Membrane</keyword>
<evidence type="ECO:0000313" key="2">
    <source>
        <dbReference type="EMBL" id="KAJ7729189.1"/>
    </source>
</evidence>
<reference evidence="2" key="1">
    <citation type="submission" date="2023-03" db="EMBL/GenBank/DDBJ databases">
        <title>Massive genome expansion in bonnet fungi (Mycena s.s.) driven by repeated elements and novel gene families across ecological guilds.</title>
        <authorList>
            <consortium name="Lawrence Berkeley National Laboratory"/>
            <person name="Harder C.B."/>
            <person name="Miyauchi S."/>
            <person name="Viragh M."/>
            <person name="Kuo A."/>
            <person name="Thoen E."/>
            <person name="Andreopoulos B."/>
            <person name="Lu D."/>
            <person name="Skrede I."/>
            <person name="Drula E."/>
            <person name="Henrissat B."/>
            <person name="Morin E."/>
            <person name="Kohler A."/>
            <person name="Barry K."/>
            <person name="LaButti K."/>
            <person name="Morin E."/>
            <person name="Salamov A."/>
            <person name="Lipzen A."/>
            <person name="Mereny Z."/>
            <person name="Hegedus B."/>
            <person name="Baldrian P."/>
            <person name="Stursova M."/>
            <person name="Weitz H."/>
            <person name="Taylor A."/>
            <person name="Grigoriev I.V."/>
            <person name="Nagy L.G."/>
            <person name="Martin F."/>
            <person name="Kauserud H."/>
        </authorList>
    </citation>
    <scope>NUCLEOTIDE SEQUENCE</scope>
    <source>
        <strain evidence="2">CBHHK182m</strain>
    </source>
</reference>
<organism evidence="2 3">
    <name type="scientific">Mycena metata</name>
    <dbReference type="NCBI Taxonomy" id="1033252"/>
    <lineage>
        <taxon>Eukaryota</taxon>
        <taxon>Fungi</taxon>
        <taxon>Dikarya</taxon>
        <taxon>Basidiomycota</taxon>
        <taxon>Agaricomycotina</taxon>
        <taxon>Agaricomycetes</taxon>
        <taxon>Agaricomycetidae</taxon>
        <taxon>Agaricales</taxon>
        <taxon>Marasmiineae</taxon>
        <taxon>Mycenaceae</taxon>
        <taxon>Mycena</taxon>
    </lineage>
</organism>
<feature type="transmembrane region" description="Helical" evidence="1">
    <location>
        <begin position="12"/>
        <end position="35"/>
    </location>
</feature>
<dbReference type="Proteomes" id="UP001215598">
    <property type="component" value="Unassembled WGS sequence"/>
</dbReference>
<feature type="transmembrane region" description="Helical" evidence="1">
    <location>
        <begin position="73"/>
        <end position="95"/>
    </location>
</feature>
<dbReference type="AlphaFoldDB" id="A0AAD7HX10"/>
<name>A0AAD7HX10_9AGAR</name>
<accession>A0AAD7HX10</accession>
<evidence type="ECO:0000313" key="3">
    <source>
        <dbReference type="Proteomes" id="UP001215598"/>
    </source>
</evidence>
<comment type="caution">
    <text evidence="2">The sequence shown here is derived from an EMBL/GenBank/DDBJ whole genome shotgun (WGS) entry which is preliminary data.</text>
</comment>
<protein>
    <submittedName>
        <fullName evidence="2">Uncharacterized protein</fullName>
    </submittedName>
</protein>
<gene>
    <name evidence="2" type="ORF">B0H16DRAFT_1587433</name>
</gene>
<keyword evidence="3" id="KW-1185">Reference proteome</keyword>
<sequence>MAATTMSARLLALLRDLCTTVALCYIITLSLLRIITADLSLQSAATCSTHVVDANVDYQAYQRILGGISKTHVLMVTTVCSVAAFGALELCLLLARRAGIAGCEGHDAECGRNIVPFVPEQRLEKQYFQIAP</sequence>
<dbReference type="EMBL" id="JARKIB010000167">
    <property type="protein sequence ID" value="KAJ7729189.1"/>
    <property type="molecule type" value="Genomic_DNA"/>
</dbReference>
<proteinExistence type="predicted"/>